<organism evidence="1 2">
    <name type="scientific">Gimesia fumaroli</name>
    <dbReference type="NCBI Taxonomy" id="2527976"/>
    <lineage>
        <taxon>Bacteria</taxon>
        <taxon>Pseudomonadati</taxon>
        <taxon>Planctomycetota</taxon>
        <taxon>Planctomycetia</taxon>
        <taxon>Planctomycetales</taxon>
        <taxon>Planctomycetaceae</taxon>
        <taxon>Gimesia</taxon>
    </lineage>
</organism>
<dbReference type="EMBL" id="CP037452">
    <property type="protein sequence ID" value="QDV49225.1"/>
    <property type="molecule type" value="Genomic_DNA"/>
</dbReference>
<dbReference type="AlphaFoldDB" id="A0A518I7Z6"/>
<dbReference type="OrthoDB" id="274382at2"/>
<evidence type="ECO:0000313" key="1">
    <source>
        <dbReference type="EMBL" id="QDV49225.1"/>
    </source>
</evidence>
<keyword evidence="2" id="KW-1185">Reference proteome</keyword>
<dbReference type="Proteomes" id="UP000318313">
    <property type="component" value="Chromosome"/>
</dbReference>
<protein>
    <submittedName>
        <fullName evidence="1">Uncharacterized protein</fullName>
    </submittedName>
</protein>
<gene>
    <name evidence="1" type="ORF">Enr17x_12420</name>
</gene>
<proteinExistence type="predicted"/>
<evidence type="ECO:0000313" key="2">
    <source>
        <dbReference type="Proteomes" id="UP000318313"/>
    </source>
</evidence>
<accession>A0A518I7Z6</accession>
<reference evidence="1 2" key="1">
    <citation type="submission" date="2019-03" db="EMBL/GenBank/DDBJ databases">
        <title>Deep-cultivation of Planctomycetes and their phenomic and genomic characterization uncovers novel biology.</title>
        <authorList>
            <person name="Wiegand S."/>
            <person name="Jogler M."/>
            <person name="Boedeker C."/>
            <person name="Pinto D."/>
            <person name="Vollmers J."/>
            <person name="Rivas-Marin E."/>
            <person name="Kohn T."/>
            <person name="Peeters S.H."/>
            <person name="Heuer A."/>
            <person name="Rast P."/>
            <person name="Oberbeckmann S."/>
            <person name="Bunk B."/>
            <person name="Jeske O."/>
            <person name="Meyerdierks A."/>
            <person name="Storesund J.E."/>
            <person name="Kallscheuer N."/>
            <person name="Luecker S."/>
            <person name="Lage O.M."/>
            <person name="Pohl T."/>
            <person name="Merkel B.J."/>
            <person name="Hornburger P."/>
            <person name="Mueller R.-W."/>
            <person name="Bruemmer F."/>
            <person name="Labrenz M."/>
            <person name="Spormann A.M."/>
            <person name="Op den Camp H."/>
            <person name="Overmann J."/>
            <person name="Amann R."/>
            <person name="Jetten M.S.M."/>
            <person name="Mascher T."/>
            <person name="Medema M.H."/>
            <person name="Devos D.P."/>
            <person name="Kaster A.-K."/>
            <person name="Ovreas L."/>
            <person name="Rohde M."/>
            <person name="Galperin M.Y."/>
            <person name="Jogler C."/>
        </authorList>
    </citation>
    <scope>NUCLEOTIDE SEQUENCE [LARGE SCALE GENOMIC DNA]</scope>
    <source>
        <strain evidence="1 2">Enr17</strain>
    </source>
</reference>
<dbReference type="KEGG" id="gfm:Enr17x_12420"/>
<name>A0A518I7Z6_9PLAN</name>
<dbReference type="RefSeq" id="WP_145306805.1">
    <property type="nucleotide sequence ID" value="NZ_CP037452.1"/>
</dbReference>
<sequence>MNILNSISFRIRLSAVGRYLSCLMLVFHVGCAENSLDYTELKQINEKVTESELKKYLKVIKLLPKDKIPTFPSVYAPAPAWSHIRSLPIEDLVNSEQNNLSQLWDIQRISDHFGTRNRTLKKALHRRDMSKDQFISFTLALGLAASRTQLRPDQNLEEIIQKGEKIIHQLQLDKRPFSSLSLEEKHRTLHEAMWIARVNRVKQLIQVPPENINLVKSHWDELKEVLPPEFLKNPLGDLSDTLEERGIPFTINEAEDSDELLEWTSMNAIIGTDEPDPKPEKIR</sequence>